<dbReference type="RefSeq" id="WP_160631449.1">
    <property type="nucleotide sequence ID" value="NZ_WWNE01000003.1"/>
</dbReference>
<reference evidence="3 4" key="1">
    <citation type="submission" date="2019-12" db="EMBL/GenBank/DDBJ databases">
        <authorList>
            <person name="Zhao J."/>
        </authorList>
    </citation>
    <scope>NUCLEOTIDE SEQUENCE [LARGE SCALE GENOMIC DNA]</scope>
    <source>
        <strain evidence="3 4">S-15</strain>
    </source>
</reference>
<evidence type="ECO:0000313" key="4">
    <source>
        <dbReference type="Proteomes" id="UP000470771"/>
    </source>
</evidence>
<proteinExistence type="predicted"/>
<keyword evidence="4" id="KW-1185">Reference proteome</keyword>
<evidence type="ECO:0000259" key="2">
    <source>
        <dbReference type="Pfam" id="PF13568"/>
    </source>
</evidence>
<feature type="signal peptide" evidence="1">
    <location>
        <begin position="1"/>
        <end position="19"/>
    </location>
</feature>
<gene>
    <name evidence="3" type="ORF">GQN54_02040</name>
</gene>
<dbReference type="Proteomes" id="UP000470771">
    <property type="component" value="Unassembled WGS sequence"/>
</dbReference>
<dbReference type="AlphaFoldDB" id="A0A6N9NGC5"/>
<dbReference type="EMBL" id="WWNE01000003">
    <property type="protein sequence ID" value="NBG64879.1"/>
    <property type="molecule type" value="Genomic_DNA"/>
</dbReference>
<organism evidence="3 4">
    <name type="scientific">Acidiluteibacter ferrifornacis</name>
    <dbReference type="NCBI Taxonomy" id="2692424"/>
    <lineage>
        <taxon>Bacteria</taxon>
        <taxon>Pseudomonadati</taxon>
        <taxon>Bacteroidota</taxon>
        <taxon>Flavobacteriia</taxon>
        <taxon>Flavobacteriales</taxon>
        <taxon>Cryomorphaceae</taxon>
        <taxon>Acidiluteibacter</taxon>
    </lineage>
</organism>
<dbReference type="Pfam" id="PF13568">
    <property type="entry name" value="OMP_b-brl_2"/>
    <property type="match status" value="1"/>
</dbReference>
<evidence type="ECO:0000313" key="3">
    <source>
        <dbReference type="EMBL" id="NBG64879.1"/>
    </source>
</evidence>
<dbReference type="InterPro" id="IPR025665">
    <property type="entry name" value="Beta-barrel_OMP_2"/>
</dbReference>
<feature type="domain" description="Outer membrane protein beta-barrel" evidence="2">
    <location>
        <begin position="69"/>
        <end position="250"/>
    </location>
</feature>
<sequence>MKKLILIIASIVFSAASMAIEKDTTKITIREKVILIIDESGDTSDIVLSDTSSNVSKRKRATRDSHWAGFDLGVNGFLTPDGSTSLDPKDSFLDLNYSKSVVVNLNPFEKYIPIKGDRFGILTGLGFQFNSYDLKTNNRLITTPSTDSTKSQLSSFRDSLNMASVSKNKFKATYLTVPILFEYNDAKLARKGFHFSAGMVFGYRIGSKNKMKYTTPSGNNKKDKYRDDFNLNPFSMALTTRFGVGWVNLFATYNLSPLFEKDKGPELYPFTVGITLLDF</sequence>
<name>A0A6N9NGC5_9FLAO</name>
<protein>
    <submittedName>
        <fullName evidence="3">Outer membrane beta-barrel protein</fullName>
    </submittedName>
</protein>
<comment type="caution">
    <text evidence="3">The sequence shown here is derived from an EMBL/GenBank/DDBJ whole genome shotgun (WGS) entry which is preliminary data.</text>
</comment>
<evidence type="ECO:0000256" key="1">
    <source>
        <dbReference type="SAM" id="SignalP"/>
    </source>
</evidence>
<keyword evidence="1" id="KW-0732">Signal</keyword>
<feature type="chain" id="PRO_5027098331" evidence="1">
    <location>
        <begin position="20"/>
        <end position="279"/>
    </location>
</feature>
<accession>A0A6N9NGC5</accession>